<keyword evidence="2" id="KW-1185">Reference proteome</keyword>
<accession>A0ACB8BFY6</accession>
<evidence type="ECO:0000313" key="2">
    <source>
        <dbReference type="Proteomes" id="UP000790709"/>
    </source>
</evidence>
<evidence type="ECO:0000313" key="1">
    <source>
        <dbReference type="EMBL" id="KAH7924786.1"/>
    </source>
</evidence>
<dbReference type="Proteomes" id="UP000790709">
    <property type="component" value="Unassembled WGS sequence"/>
</dbReference>
<comment type="caution">
    <text evidence="1">The sequence shown here is derived from an EMBL/GenBank/DDBJ whole genome shotgun (WGS) entry which is preliminary data.</text>
</comment>
<reference evidence="1" key="1">
    <citation type="journal article" date="2021" name="New Phytol.">
        <title>Evolutionary innovations through gain and loss of genes in the ectomycorrhizal Boletales.</title>
        <authorList>
            <person name="Wu G."/>
            <person name="Miyauchi S."/>
            <person name="Morin E."/>
            <person name="Kuo A."/>
            <person name="Drula E."/>
            <person name="Varga T."/>
            <person name="Kohler A."/>
            <person name="Feng B."/>
            <person name="Cao Y."/>
            <person name="Lipzen A."/>
            <person name="Daum C."/>
            <person name="Hundley H."/>
            <person name="Pangilinan J."/>
            <person name="Johnson J."/>
            <person name="Barry K."/>
            <person name="LaButti K."/>
            <person name="Ng V."/>
            <person name="Ahrendt S."/>
            <person name="Min B."/>
            <person name="Choi I.G."/>
            <person name="Park H."/>
            <person name="Plett J.M."/>
            <person name="Magnuson J."/>
            <person name="Spatafora J.W."/>
            <person name="Nagy L.G."/>
            <person name="Henrissat B."/>
            <person name="Grigoriev I.V."/>
            <person name="Yang Z.L."/>
            <person name="Xu J."/>
            <person name="Martin F.M."/>
        </authorList>
    </citation>
    <scope>NUCLEOTIDE SEQUENCE</scope>
    <source>
        <strain evidence="1">KUC20120723A-06</strain>
    </source>
</reference>
<name>A0ACB8BFY6_9AGAM</name>
<gene>
    <name evidence="1" type="ORF">BV22DRAFT_1034747</name>
</gene>
<sequence length="726" mass="78945">MDDNPRPVKRFRVADDLEEIPQPGPSSPLSAPPLSPQASLAPLPPQVLLVSLPGILVHPPNHRYHAISLCISQRSLRQCLGLKALNPDVECRAWTALAEIGMKVIEGGFSESDEHPWARGTEIEVETAIGKGLLISQKHPSLRAFRHHLNLLNAQFSQWQHNFKFARSILRRLLSSFIPSDPFQIVYSAHLALISQLTTPPPSSSPTPNLQSTPQAQIQDIHAALDAVSALQELGVKNSHPHVVLLTHVLRLRICVAAGMWDRVQDALNTCELVLGLSYAPSGQSTNPSQQPQHQSQSTQSSVDVGPKAPQEFISFEDPFEVSMALHVLIIGVTFYTHAGRHAEASPRLSHLHALLDSGALEKFPHGIVEITFPTGPPLALHSTHPRVLYLLTFLVSSIAKRDPVGRKPKRKMFATEGLAVWEREVAREMVLPPWAGVGDAFELEQRVVRIKADLLCELVGISIQRSEFEAAEEHLNLLIAHTRTHTLFSSYASRITLHHAHLAHALGNTARAMQCYRVAADLEGGAGFVGVAARAGEVLLRVGLHVKQDGDSEGMGMDEETKVMAVNVAKACRGMGGCLEAVGQIIEGALATEILKSKNHLKHALALASRAQDNHLRALLLALISTHYLHTAPDHAQTTLVACEQLAAGLGAVVKAEDGAQGAGKGHIDAVGNAPLRLWVGERFLELFRRAGKEPRVQKQVVANGELEKVVEKIRQKGLAMDVSS</sequence>
<dbReference type="EMBL" id="MU266416">
    <property type="protein sequence ID" value="KAH7924786.1"/>
    <property type="molecule type" value="Genomic_DNA"/>
</dbReference>
<organism evidence="1 2">
    <name type="scientific">Leucogyrophana mollusca</name>
    <dbReference type="NCBI Taxonomy" id="85980"/>
    <lineage>
        <taxon>Eukaryota</taxon>
        <taxon>Fungi</taxon>
        <taxon>Dikarya</taxon>
        <taxon>Basidiomycota</taxon>
        <taxon>Agaricomycotina</taxon>
        <taxon>Agaricomycetes</taxon>
        <taxon>Agaricomycetidae</taxon>
        <taxon>Boletales</taxon>
        <taxon>Boletales incertae sedis</taxon>
        <taxon>Leucogyrophana</taxon>
    </lineage>
</organism>
<proteinExistence type="predicted"/>
<protein>
    <submittedName>
        <fullName evidence="1">Uncharacterized protein</fullName>
    </submittedName>
</protein>